<evidence type="ECO:0000313" key="1">
    <source>
        <dbReference type="EMBL" id="NKQ58871.1"/>
    </source>
</evidence>
<keyword evidence="2" id="KW-1185">Reference proteome</keyword>
<organism evidence="1 2">
    <name type="scientific">Amycolatopsis acididurans</name>
    <dbReference type="NCBI Taxonomy" id="2724524"/>
    <lineage>
        <taxon>Bacteria</taxon>
        <taxon>Bacillati</taxon>
        <taxon>Actinomycetota</taxon>
        <taxon>Actinomycetes</taxon>
        <taxon>Pseudonocardiales</taxon>
        <taxon>Pseudonocardiaceae</taxon>
        <taxon>Amycolatopsis</taxon>
    </lineage>
</organism>
<reference evidence="1 2" key="1">
    <citation type="submission" date="2020-04" db="EMBL/GenBank/DDBJ databases">
        <title>Novel species.</title>
        <authorList>
            <person name="Teo W.F.A."/>
            <person name="Lipun K."/>
            <person name="Srisuk N."/>
            <person name="Duangmal K."/>
        </authorList>
    </citation>
    <scope>NUCLEOTIDE SEQUENCE [LARGE SCALE GENOMIC DNA]</scope>
    <source>
        <strain evidence="1 2">K13G38</strain>
    </source>
</reference>
<gene>
    <name evidence="1" type="ORF">HFP15_39115</name>
</gene>
<sequence length="306" mass="32044">MGAGWLTGDVRGRALLTRRLGTEGARRLAASPSADAAIATLSAGPYGRSVRTGQSIAEAEHAVAATTLWHLRVLAGWQPREGSGLVRHLSGWFEIANVVEHARALAGQEPGGLFELGRLATAWARVAESGSPPALRAALTATPWEDPGEGTPAAVAVSMALSWASRVQAAVPEAGEWAAGGAALVVARQRFALGAELAEPVARRAVTMLGQHAGDGAWDAFVTGLRTSARWALADVAGPGELWRAENRWWARVSRDATVLVSRPRPGRAALLGVVAFLAIDAWRVRAALQVAARGGQALEMFDELG</sequence>
<proteinExistence type="predicted"/>
<dbReference type="EMBL" id="JAAXLS010000069">
    <property type="protein sequence ID" value="NKQ58871.1"/>
    <property type="molecule type" value="Genomic_DNA"/>
</dbReference>
<accession>A0ABX1JI25</accession>
<name>A0ABX1JI25_9PSEU</name>
<dbReference type="Proteomes" id="UP000715441">
    <property type="component" value="Unassembled WGS sequence"/>
</dbReference>
<comment type="caution">
    <text evidence="1">The sequence shown here is derived from an EMBL/GenBank/DDBJ whole genome shotgun (WGS) entry which is preliminary data.</text>
</comment>
<dbReference type="RefSeq" id="WP_168523117.1">
    <property type="nucleotide sequence ID" value="NZ_JAAXLS010000069.1"/>
</dbReference>
<evidence type="ECO:0000313" key="2">
    <source>
        <dbReference type="Proteomes" id="UP000715441"/>
    </source>
</evidence>
<protein>
    <submittedName>
        <fullName evidence="1">Uncharacterized protein</fullName>
    </submittedName>
</protein>